<evidence type="ECO:0000256" key="2">
    <source>
        <dbReference type="SAM" id="Phobius"/>
    </source>
</evidence>
<name>A0AAX4IJ49_9PEZI</name>
<dbReference type="InterPro" id="IPR008922">
    <property type="entry name" value="Di-copper_centre_dom_sf"/>
</dbReference>
<sequence>MSSASFEQDYDLLLPGEGDPRDAFSKRSRSSRRSPWELNKWTLLVGISLIVGSVSVASLFGPISLSRRGRFPTCSRPVVRREWRALTPDERTHFTNAVECLSSVPSTQGLHGSLYDDFAFLHLQFGSRYMRWFYGKPLCVNSVASKDRYRMSGSAAIWIVLMC</sequence>
<feature type="transmembrane region" description="Helical" evidence="2">
    <location>
        <begin position="41"/>
        <end position="60"/>
    </location>
</feature>
<reference evidence="4" key="1">
    <citation type="journal article" date="2023" name="bioRxiv">
        <title>Complete genome of the Medicago anthracnose fungus, Colletotrichum destructivum, reveals a mini-chromosome-like region within a core chromosome.</title>
        <authorList>
            <person name="Lapalu N."/>
            <person name="Simon A."/>
            <person name="Lu A."/>
            <person name="Plaumann P.-L."/>
            <person name="Amselem J."/>
            <person name="Pigne S."/>
            <person name="Auger A."/>
            <person name="Koch C."/>
            <person name="Dallery J.-F."/>
            <person name="O'Connell R.J."/>
        </authorList>
    </citation>
    <scope>NUCLEOTIDE SEQUENCE [LARGE SCALE GENOMIC DNA]</scope>
    <source>
        <strain evidence="4">CBS 520.97</strain>
    </source>
</reference>
<proteinExistence type="predicted"/>
<feature type="region of interest" description="Disordered" evidence="1">
    <location>
        <begin position="1"/>
        <end position="27"/>
    </location>
</feature>
<gene>
    <name evidence="3" type="ORF">CDEST_07975</name>
</gene>
<keyword evidence="2" id="KW-1133">Transmembrane helix</keyword>
<dbReference type="Gene3D" id="1.10.1280.10">
    <property type="entry name" value="Di-copper center containing domain from catechol oxidase"/>
    <property type="match status" value="1"/>
</dbReference>
<dbReference type="EMBL" id="CP137309">
    <property type="protein sequence ID" value="WQF82961.1"/>
    <property type="molecule type" value="Genomic_DNA"/>
</dbReference>
<keyword evidence="4" id="KW-1185">Reference proteome</keyword>
<dbReference type="AlphaFoldDB" id="A0AAX4IJ49"/>
<keyword evidence="2" id="KW-0812">Transmembrane</keyword>
<dbReference type="SUPFAM" id="SSF48056">
    <property type="entry name" value="Di-copper centre-containing domain"/>
    <property type="match status" value="1"/>
</dbReference>
<organism evidence="3 4">
    <name type="scientific">Colletotrichum destructivum</name>
    <dbReference type="NCBI Taxonomy" id="34406"/>
    <lineage>
        <taxon>Eukaryota</taxon>
        <taxon>Fungi</taxon>
        <taxon>Dikarya</taxon>
        <taxon>Ascomycota</taxon>
        <taxon>Pezizomycotina</taxon>
        <taxon>Sordariomycetes</taxon>
        <taxon>Hypocreomycetidae</taxon>
        <taxon>Glomerellales</taxon>
        <taxon>Glomerellaceae</taxon>
        <taxon>Colletotrichum</taxon>
        <taxon>Colletotrichum destructivum species complex</taxon>
    </lineage>
</organism>
<protein>
    <submittedName>
        <fullName evidence="3">Di-copper centre-containing domain superfamily</fullName>
    </submittedName>
</protein>
<dbReference type="KEGG" id="cdet:87944478"/>
<evidence type="ECO:0000313" key="3">
    <source>
        <dbReference type="EMBL" id="WQF82961.1"/>
    </source>
</evidence>
<accession>A0AAX4IJ49</accession>
<evidence type="ECO:0000256" key="1">
    <source>
        <dbReference type="SAM" id="MobiDB-lite"/>
    </source>
</evidence>
<evidence type="ECO:0000313" key="4">
    <source>
        <dbReference type="Proteomes" id="UP001322277"/>
    </source>
</evidence>
<keyword evidence="2" id="KW-0472">Membrane</keyword>
<dbReference type="Proteomes" id="UP001322277">
    <property type="component" value="Chromosome 5"/>
</dbReference>
<dbReference type="GeneID" id="87944478"/>
<dbReference type="RefSeq" id="XP_062780185.1">
    <property type="nucleotide sequence ID" value="XM_062924134.1"/>
</dbReference>